<evidence type="ECO:0000256" key="1">
    <source>
        <dbReference type="SAM" id="Phobius"/>
    </source>
</evidence>
<feature type="domain" description="MHYT" evidence="2">
    <location>
        <begin position="110"/>
        <end position="162"/>
    </location>
</feature>
<feature type="transmembrane region" description="Helical" evidence="1">
    <location>
        <begin position="6"/>
        <end position="24"/>
    </location>
</feature>
<dbReference type="InterPro" id="IPR005330">
    <property type="entry name" value="MHYT_dom"/>
</dbReference>
<name>A0ABS9QNU1_9HYPH</name>
<keyword evidence="4" id="KW-1185">Reference proteome</keyword>
<gene>
    <name evidence="3" type="ORF">L4923_29130</name>
</gene>
<feature type="transmembrane region" description="Helical" evidence="1">
    <location>
        <begin position="101"/>
        <end position="122"/>
    </location>
</feature>
<comment type="caution">
    <text evidence="3">The sequence shown here is derived from an EMBL/GenBank/DDBJ whole genome shotgun (WGS) entry which is preliminary data.</text>
</comment>
<reference evidence="3 4" key="1">
    <citation type="submission" date="2022-02" db="EMBL/GenBank/DDBJ databases">
        <title>Draft genome sequence of Mezorhizobium retamae strain IRAMC:0171 isolated from Retama raetam nodules.</title>
        <authorList>
            <person name="Bengaied R."/>
            <person name="Sbissi I."/>
            <person name="Huber K."/>
            <person name="Ghodbane F."/>
            <person name="Nouioui I."/>
            <person name="Tarhouni M."/>
            <person name="Gtari M."/>
        </authorList>
    </citation>
    <scope>NUCLEOTIDE SEQUENCE [LARGE SCALE GENOMIC DNA]</scope>
    <source>
        <strain evidence="3 4">IRAMC:0171</strain>
    </source>
</reference>
<evidence type="ECO:0000259" key="2">
    <source>
        <dbReference type="Pfam" id="PF03707"/>
    </source>
</evidence>
<keyword evidence="1" id="KW-1133">Transmembrane helix</keyword>
<evidence type="ECO:0000313" key="4">
    <source>
        <dbReference type="Proteomes" id="UP001201701"/>
    </source>
</evidence>
<keyword evidence="1" id="KW-0812">Transmembrane</keyword>
<dbReference type="Proteomes" id="UP001201701">
    <property type="component" value="Unassembled WGS sequence"/>
</dbReference>
<accession>A0ABS9QNU1</accession>
<evidence type="ECO:0000313" key="3">
    <source>
        <dbReference type="EMBL" id="MCG7509104.1"/>
    </source>
</evidence>
<feature type="transmembrane region" description="Helical" evidence="1">
    <location>
        <begin position="168"/>
        <end position="187"/>
    </location>
</feature>
<dbReference type="EMBL" id="JAKREW010000071">
    <property type="protein sequence ID" value="MCG7509104.1"/>
    <property type="molecule type" value="Genomic_DNA"/>
</dbReference>
<proteinExistence type="predicted"/>
<keyword evidence="1" id="KW-0472">Membrane</keyword>
<organism evidence="3 4">
    <name type="scientific">Mesorhizobium retamae</name>
    <dbReference type="NCBI Taxonomy" id="2912854"/>
    <lineage>
        <taxon>Bacteria</taxon>
        <taxon>Pseudomonadati</taxon>
        <taxon>Pseudomonadota</taxon>
        <taxon>Alphaproteobacteria</taxon>
        <taxon>Hyphomicrobiales</taxon>
        <taxon>Phyllobacteriaceae</taxon>
        <taxon>Mesorhizobium</taxon>
    </lineage>
</organism>
<protein>
    <recommendedName>
        <fullName evidence="2">MHYT domain-containing protein</fullName>
    </recommendedName>
</protein>
<feature type="transmembrane region" description="Helical" evidence="1">
    <location>
        <begin position="45"/>
        <end position="66"/>
    </location>
</feature>
<sequence>MQTKFIFATFVNFAFIYIGLFYIFRELTSVKPVRTSGLGILRTGTALGVLMWSSTLLSFMLARHGLRDVFEAVPLFAALLIAVMGCCYGTALIMATSFRNASVFGGAAIGFTVAFTHFATMIGRHPSTPYEWRLDPLLLALAMAIVFSALALRIIATKPFSRSFEIGCATLAAGTSVTLAFSLQAVLPLSATA</sequence>
<dbReference type="Pfam" id="PF03707">
    <property type="entry name" value="MHYT"/>
    <property type="match status" value="1"/>
</dbReference>
<feature type="transmembrane region" description="Helical" evidence="1">
    <location>
        <begin position="137"/>
        <end position="156"/>
    </location>
</feature>
<dbReference type="RefSeq" id="WP_239370600.1">
    <property type="nucleotide sequence ID" value="NZ_JAKREW010000071.1"/>
</dbReference>
<feature type="transmembrane region" description="Helical" evidence="1">
    <location>
        <begin position="72"/>
        <end position="94"/>
    </location>
</feature>